<dbReference type="AlphaFoldDB" id="A0A1V9ZI22"/>
<evidence type="ECO:0000313" key="2">
    <source>
        <dbReference type="EMBL" id="OQR97460.1"/>
    </source>
</evidence>
<feature type="chain" id="PRO_5012619136" description="Secreted protein" evidence="1">
    <location>
        <begin position="19"/>
        <end position="99"/>
    </location>
</feature>
<dbReference type="STRING" id="74557.A0A1V9ZI22"/>
<accession>A0A1V9ZI22</accession>
<comment type="caution">
    <text evidence="2">The sequence shown here is derived from an EMBL/GenBank/DDBJ whole genome shotgun (WGS) entry which is preliminary data.</text>
</comment>
<dbReference type="EMBL" id="JNBS01001909">
    <property type="protein sequence ID" value="OQR97460.1"/>
    <property type="molecule type" value="Genomic_DNA"/>
</dbReference>
<organism evidence="2 3">
    <name type="scientific">Thraustotheca clavata</name>
    <dbReference type="NCBI Taxonomy" id="74557"/>
    <lineage>
        <taxon>Eukaryota</taxon>
        <taxon>Sar</taxon>
        <taxon>Stramenopiles</taxon>
        <taxon>Oomycota</taxon>
        <taxon>Saprolegniomycetes</taxon>
        <taxon>Saprolegniales</taxon>
        <taxon>Achlyaceae</taxon>
        <taxon>Thraustotheca</taxon>
    </lineage>
</organism>
<keyword evidence="3" id="KW-1185">Reference proteome</keyword>
<evidence type="ECO:0008006" key="4">
    <source>
        <dbReference type="Google" id="ProtNLM"/>
    </source>
</evidence>
<feature type="signal peptide" evidence="1">
    <location>
        <begin position="1"/>
        <end position="18"/>
    </location>
</feature>
<sequence>MLLNIILVLDILLVMILEKWPCRDVNEAIHRIGWLNNWNPMYAEMEYTLHLEMWEEYQVTSILAQLGDIEPGENWIEESYNNIFEWQLPLSWVQGRIPH</sequence>
<protein>
    <recommendedName>
        <fullName evidence="4">Secreted protein</fullName>
    </recommendedName>
</protein>
<evidence type="ECO:0000313" key="3">
    <source>
        <dbReference type="Proteomes" id="UP000243217"/>
    </source>
</evidence>
<proteinExistence type="predicted"/>
<name>A0A1V9ZI22_9STRA</name>
<dbReference type="Proteomes" id="UP000243217">
    <property type="component" value="Unassembled WGS sequence"/>
</dbReference>
<keyword evidence="1" id="KW-0732">Signal</keyword>
<gene>
    <name evidence="2" type="ORF">THRCLA_06943</name>
</gene>
<dbReference type="OrthoDB" id="120976at2759"/>
<evidence type="ECO:0000256" key="1">
    <source>
        <dbReference type="SAM" id="SignalP"/>
    </source>
</evidence>
<reference evidence="2 3" key="1">
    <citation type="journal article" date="2014" name="Genome Biol. Evol.">
        <title>The secreted proteins of Achlya hypogyna and Thraustotheca clavata identify the ancestral oomycete secretome and reveal gene acquisitions by horizontal gene transfer.</title>
        <authorList>
            <person name="Misner I."/>
            <person name="Blouin N."/>
            <person name="Leonard G."/>
            <person name="Richards T.A."/>
            <person name="Lane C.E."/>
        </authorList>
    </citation>
    <scope>NUCLEOTIDE SEQUENCE [LARGE SCALE GENOMIC DNA]</scope>
    <source>
        <strain evidence="2 3">ATCC 34112</strain>
    </source>
</reference>